<dbReference type="SUPFAM" id="SSF69065">
    <property type="entry name" value="RNase III domain-like"/>
    <property type="match status" value="1"/>
</dbReference>
<dbReference type="GO" id="GO:0003743">
    <property type="term" value="F:translation initiation factor activity"/>
    <property type="evidence" value="ECO:0007669"/>
    <property type="project" value="UniProtKB-UniRule"/>
</dbReference>
<dbReference type="InterPro" id="IPR000717">
    <property type="entry name" value="PCI_dom"/>
</dbReference>
<proteinExistence type="inferred from homology"/>
<evidence type="ECO:0000256" key="1">
    <source>
        <dbReference type="ARBA" id="ARBA00022490"/>
    </source>
</evidence>
<dbReference type="Pfam" id="PF01399">
    <property type="entry name" value="PCI"/>
    <property type="match status" value="1"/>
</dbReference>
<evidence type="ECO:0000313" key="9">
    <source>
        <dbReference type="Proteomes" id="UP001057455"/>
    </source>
</evidence>
<comment type="subcellular location">
    <subcellularLocation>
        <location evidence="4 5">Cytoplasm</location>
    </subcellularLocation>
</comment>
<dbReference type="AlphaFoldDB" id="A0A9W5WTT8"/>
<dbReference type="Proteomes" id="UP001057455">
    <property type="component" value="Unassembled WGS sequence"/>
</dbReference>
<dbReference type="OrthoDB" id="417252at2759"/>
<accession>A0A9W5WTT8</accession>
<evidence type="ECO:0000256" key="6">
    <source>
        <dbReference type="SAM" id="MobiDB-lite"/>
    </source>
</evidence>
<comment type="similarity">
    <text evidence="4 5">Belongs to the eIF-3 subunit E family.</text>
</comment>
<keyword evidence="3 4" id="KW-0648">Protein biosynthesis</keyword>
<sequence length="513" mass="59277">MGVVAEDHVALDITSRISPFLDVEMLLHVLDWMAENGASPDELAVVRADVVKKLESQKVSDEKFQELETTLLKKVQSLQDAIDVYKKSQTNRISSAAERIWLVSLPQWLASQGDAKVDIDPDAERAIFKLAKLYSDHGDWRKCKQWLVYYLDNVAKYTYDGNTTANRARCYWGILRSITVGVLLQSTEAELMAMASTPMPNDENRENSLMEPDLPRTAVQCILRLAELLSNEELGRTRKEIVLKRVWLLHWSLFYVFKYHIPLSQIKTKGAKSYEWPHVQEYLIDDRNMAVVQLVAPHLLRYYAVYAILHRNRKDHFKVISSAISGGKSKYSDTFTALVGALFVDFNFEDAQKHIAQIQNACHLDVLLEPLKYQIEEQSRHIIFETYCRIHKSINLDLIAKKVNMSSLEAERWIVGLIRHSHLEAKIDSEKNCVEISTVPPNLYQQVIDKTQNLALRSNIILQNLMNADANGQYTRPQDERGNKRSGQQQRRQQNNRFHNFTQRDFFRNTEVE</sequence>
<organism evidence="8 9">
    <name type="scientific">Babesia ovis</name>
    <dbReference type="NCBI Taxonomy" id="5869"/>
    <lineage>
        <taxon>Eukaryota</taxon>
        <taxon>Sar</taxon>
        <taxon>Alveolata</taxon>
        <taxon>Apicomplexa</taxon>
        <taxon>Aconoidasida</taxon>
        <taxon>Piroplasmida</taxon>
        <taxon>Babesiidae</taxon>
        <taxon>Babesia</taxon>
    </lineage>
</organism>
<feature type="region of interest" description="Disordered" evidence="6">
    <location>
        <begin position="471"/>
        <end position="513"/>
    </location>
</feature>
<dbReference type="Pfam" id="PF21357">
    <property type="entry name" value="EIF3E_C"/>
    <property type="match status" value="1"/>
</dbReference>
<comment type="subunit">
    <text evidence="4 5">Component of the eukaryotic translation initiation factor 3 (eIF-3) complex.</text>
</comment>
<dbReference type="PANTHER" id="PTHR10317">
    <property type="entry name" value="EUKARYOTIC TRANSLATION INITIATION FACTOR 3 SUBUNIT E"/>
    <property type="match status" value="1"/>
</dbReference>
<keyword evidence="1 4" id="KW-0963">Cytoplasm</keyword>
<dbReference type="InterPro" id="IPR036389">
    <property type="entry name" value="RNase_III_sf"/>
</dbReference>
<dbReference type="SUPFAM" id="SSF46785">
    <property type="entry name" value="Winged helix' DNA-binding domain"/>
    <property type="match status" value="1"/>
</dbReference>
<evidence type="ECO:0000256" key="3">
    <source>
        <dbReference type="ARBA" id="ARBA00022917"/>
    </source>
</evidence>
<dbReference type="InterPro" id="IPR016650">
    <property type="entry name" value="eIF3e"/>
</dbReference>
<keyword evidence="9" id="KW-1185">Reference proteome</keyword>
<dbReference type="GO" id="GO:0033290">
    <property type="term" value="C:eukaryotic 48S preinitiation complex"/>
    <property type="evidence" value="ECO:0007669"/>
    <property type="project" value="UniProtKB-UniRule"/>
</dbReference>
<dbReference type="HAMAP" id="MF_03004">
    <property type="entry name" value="eIF3e"/>
    <property type="match status" value="1"/>
</dbReference>
<dbReference type="PROSITE" id="PS50250">
    <property type="entry name" value="PCI"/>
    <property type="match status" value="1"/>
</dbReference>
<keyword evidence="2 4" id="KW-0396">Initiation factor</keyword>
<feature type="domain" description="PCI" evidence="7">
    <location>
        <begin position="271"/>
        <end position="441"/>
    </location>
</feature>
<gene>
    <name evidence="8" type="ORF">BaOVIS_005900</name>
</gene>
<evidence type="ECO:0000313" key="8">
    <source>
        <dbReference type="EMBL" id="GFE53186.1"/>
    </source>
</evidence>
<dbReference type="EMBL" id="BLIY01000006">
    <property type="protein sequence ID" value="GFE53186.1"/>
    <property type="molecule type" value="Genomic_DNA"/>
</dbReference>
<dbReference type="GO" id="GO:0006396">
    <property type="term" value="P:RNA processing"/>
    <property type="evidence" value="ECO:0007669"/>
    <property type="project" value="InterPro"/>
</dbReference>
<name>A0A9W5WTT8_BABOV</name>
<protein>
    <recommendedName>
        <fullName evidence="4 5">Eukaryotic translation initiation factor 3 subunit E</fullName>
        <shortName evidence="4">eIF3e</shortName>
    </recommendedName>
    <alternativeName>
        <fullName evidence="4">Eukaryotic translation initiation factor 3 subunit 6</fullName>
    </alternativeName>
</protein>
<evidence type="ECO:0000256" key="4">
    <source>
        <dbReference type="HAMAP-Rule" id="MF_03004"/>
    </source>
</evidence>
<evidence type="ECO:0000256" key="5">
    <source>
        <dbReference type="PIRNR" id="PIRNR016255"/>
    </source>
</evidence>
<dbReference type="InterPro" id="IPR036390">
    <property type="entry name" value="WH_DNA-bd_sf"/>
</dbReference>
<reference evidence="8" key="1">
    <citation type="submission" date="2019-12" db="EMBL/GenBank/DDBJ databases">
        <title>Genome sequence of Babesia ovis.</title>
        <authorList>
            <person name="Yamagishi J."/>
            <person name="Sevinc F."/>
            <person name="Xuan X."/>
        </authorList>
    </citation>
    <scope>NUCLEOTIDE SEQUENCE</scope>
    <source>
        <strain evidence="8">Selcuk</strain>
    </source>
</reference>
<evidence type="ECO:0000259" key="7">
    <source>
        <dbReference type="PROSITE" id="PS50250"/>
    </source>
</evidence>
<dbReference type="GO" id="GO:0004525">
    <property type="term" value="F:ribonuclease III activity"/>
    <property type="evidence" value="ECO:0007669"/>
    <property type="project" value="InterPro"/>
</dbReference>
<dbReference type="GO" id="GO:0001732">
    <property type="term" value="P:formation of cytoplasmic translation initiation complex"/>
    <property type="evidence" value="ECO:0007669"/>
    <property type="project" value="UniProtKB-UniRule"/>
</dbReference>
<dbReference type="GO" id="GO:0071540">
    <property type="term" value="C:eukaryotic translation initiation factor 3 complex, eIF3e"/>
    <property type="evidence" value="ECO:0007669"/>
    <property type="project" value="UniProtKB-UniRule"/>
</dbReference>
<comment type="function">
    <text evidence="4">Component of the eukaryotic translation initiation factor 3 (eIF-3) complex, which is involved in protein synthesis of a specialized repertoire of mRNAs and, together with other initiation factors, stimulates binding of mRNA and methionyl-tRNAi to the 40S ribosome. The eIF-3 complex specifically targets and initiates translation of a subset of mRNAs involved in cell proliferation.</text>
</comment>
<evidence type="ECO:0000256" key="2">
    <source>
        <dbReference type="ARBA" id="ARBA00022540"/>
    </source>
</evidence>
<dbReference type="PIRSF" id="PIRSF016255">
    <property type="entry name" value="eIF3e_su6"/>
    <property type="match status" value="1"/>
</dbReference>
<comment type="caution">
    <text evidence="8">The sequence shown here is derived from an EMBL/GenBank/DDBJ whole genome shotgun (WGS) entry which is preliminary data.</text>
</comment>
<dbReference type="SMART" id="SM00088">
    <property type="entry name" value="PINT"/>
    <property type="match status" value="1"/>
</dbReference>
<dbReference type="GO" id="GO:0016282">
    <property type="term" value="C:eukaryotic 43S preinitiation complex"/>
    <property type="evidence" value="ECO:0007669"/>
    <property type="project" value="UniProtKB-UniRule"/>
</dbReference>
<feature type="compositionally biased region" description="Low complexity" evidence="6">
    <location>
        <begin position="485"/>
        <end position="504"/>
    </location>
</feature>